<sequence>MDNGDRNTQYYHLKTVSRRRKNNVMMLRSEDGQWIEDTDQLHDLVSNFYQNLFKYAHTNEEWCQTDYTFPSLRKDILEELVSPITNAEVKCALLIVNSWNALGPNGLHAVKTGQWKTLRAGRESPVVSHLMFVDDMLQFGEASEGQMICVMFLINFVPYQNR</sequence>
<dbReference type="AlphaFoldDB" id="A0A392P6N1"/>
<name>A0A392P6N1_9FABA</name>
<protein>
    <submittedName>
        <fullName evidence="1">RNA-directed DNA polymerase (Reverse transcriptase)</fullName>
    </submittedName>
</protein>
<proteinExistence type="predicted"/>
<keyword evidence="2" id="KW-1185">Reference proteome</keyword>
<keyword evidence="1" id="KW-0695">RNA-directed DNA polymerase</keyword>
<dbReference type="Proteomes" id="UP000265520">
    <property type="component" value="Unassembled WGS sequence"/>
</dbReference>
<accession>A0A392P6N1</accession>
<organism evidence="1 2">
    <name type="scientific">Trifolium medium</name>
    <dbReference type="NCBI Taxonomy" id="97028"/>
    <lineage>
        <taxon>Eukaryota</taxon>
        <taxon>Viridiplantae</taxon>
        <taxon>Streptophyta</taxon>
        <taxon>Embryophyta</taxon>
        <taxon>Tracheophyta</taxon>
        <taxon>Spermatophyta</taxon>
        <taxon>Magnoliopsida</taxon>
        <taxon>eudicotyledons</taxon>
        <taxon>Gunneridae</taxon>
        <taxon>Pentapetalae</taxon>
        <taxon>rosids</taxon>
        <taxon>fabids</taxon>
        <taxon>Fabales</taxon>
        <taxon>Fabaceae</taxon>
        <taxon>Papilionoideae</taxon>
        <taxon>50 kb inversion clade</taxon>
        <taxon>NPAAA clade</taxon>
        <taxon>Hologalegina</taxon>
        <taxon>IRL clade</taxon>
        <taxon>Trifolieae</taxon>
        <taxon>Trifolium</taxon>
    </lineage>
</organism>
<feature type="non-terminal residue" evidence="1">
    <location>
        <position position="162"/>
    </location>
</feature>
<evidence type="ECO:0000313" key="1">
    <source>
        <dbReference type="EMBL" id="MCI07731.1"/>
    </source>
</evidence>
<evidence type="ECO:0000313" key="2">
    <source>
        <dbReference type="Proteomes" id="UP000265520"/>
    </source>
</evidence>
<comment type="caution">
    <text evidence="1">The sequence shown here is derived from an EMBL/GenBank/DDBJ whole genome shotgun (WGS) entry which is preliminary data.</text>
</comment>
<reference evidence="1 2" key="1">
    <citation type="journal article" date="2018" name="Front. Plant Sci.">
        <title>Red Clover (Trifolium pratense) and Zigzag Clover (T. medium) - A Picture of Genomic Similarities and Differences.</title>
        <authorList>
            <person name="Dluhosova J."/>
            <person name="Istvanek J."/>
            <person name="Nedelnik J."/>
            <person name="Repkova J."/>
        </authorList>
    </citation>
    <scope>NUCLEOTIDE SEQUENCE [LARGE SCALE GENOMIC DNA]</scope>
    <source>
        <strain evidence="2">cv. 10/8</strain>
        <tissue evidence="1">Leaf</tissue>
    </source>
</reference>
<keyword evidence="1" id="KW-0808">Transferase</keyword>
<dbReference type="GO" id="GO:0003964">
    <property type="term" value="F:RNA-directed DNA polymerase activity"/>
    <property type="evidence" value="ECO:0007669"/>
    <property type="project" value="UniProtKB-KW"/>
</dbReference>
<keyword evidence="1" id="KW-0548">Nucleotidyltransferase</keyword>
<dbReference type="EMBL" id="LXQA010066440">
    <property type="protein sequence ID" value="MCI07731.1"/>
    <property type="molecule type" value="Genomic_DNA"/>
</dbReference>